<organism evidence="2 3">
    <name type="scientific">Streptantibioticus rubrisoli</name>
    <dbReference type="NCBI Taxonomy" id="1387313"/>
    <lineage>
        <taxon>Bacteria</taxon>
        <taxon>Bacillati</taxon>
        <taxon>Actinomycetota</taxon>
        <taxon>Actinomycetes</taxon>
        <taxon>Kitasatosporales</taxon>
        <taxon>Streptomycetaceae</taxon>
        <taxon>Streptantibioticus</taxon>
    </lineage>
</organism>
<accession>A0ABT1PJ65</accession>
<reference evidence="2 3" key="1">
    <citation type="submission" date="2022-06" db="EMBL/GenBank/DDBJ databases">
        <title>Draft genome sequence of type strain Streptomyces rubrisoli DSM 42083.</title>
        <authorList>
            <person name="Duangmal K."/>
            <person name="Klaysubun C."/>
        </authorList>
    </citation>
    <scope>NUCLEOTIDE SEQUENCE [LARGE SCALE GENOMIC DNA]</scope>
    <source>
        <strain evidence="2 3">DSM 42083</strain>
    </source>
</reference>
<keyword evidence="3" id="KW-1185">Reference proteome</keyword>
<evidence type="ECO:0000256" key="1">
    <source>
        <dbReference type="SAM" id="MobiDB-lite"/>
    </source>
</evidence>
<feature type="region of interest" description="Disordered" evidence="1">
    <location>
        <begin position="1"/>
        <end position="67"/>
    </location>
</feature>
<dbReference type="Proteomes" id="UP001206206">
    <property type="component" value="Unassembled WGS sequence"/>
</dbReference>
<gene>
    <name evidence="2" type="ORF">NON19_26100</name>
</gene>
<proteinExistence type="predicted"/>
<evidence type="ECO:0000313" key="3">
    <source>
        <dbReference type="Proteomes" id="UP001206206"/>
    </source>
</evidence>
<dbReference type="RefSeq" id="WP_255931543.1">
    <property type="nucleotide sequence ID" value="NZ_JANFNH010000042.1"/>
</dbReference>
<dbReference type="EMBL" id="JANFNH010000042">
    <property type="protein sequence ID" value="MCQ4045409.1"/>
    <property type="molecule type" value="Genomic_DNA"/>
</dbReference>
<evidence type="ECO:0000313" key="2">
    <source>
        <dbReference type="EMBL" id="MCQ4045409.1"/>
    </source>
</evidence>
<sequence>MAVPTDLLPFDLPDAKGGGPEQPLTSEPALVEDAPLTSEPPLPAEPALTSEPVASVTTVASLGPMEI</sequence>
<comment type="caution">
    <text evidence="2">The sequence shown here is derived from an EMBL/GenBank/DDBJ whole genome shotgun (WGS) entry which is preliminary data.</text>
</comment>
<name>A0ABT1PJ65_9ACTN</name>
<protein>
    <submittedName>
        <fullName evidence="2">Uncharacterized protein</fullName>
    </submittedName>
</protein>